<reference evidence="1 2" key="1">
    <citation type="submission" date="2020-02" db="EMBL/GenBank/DDBJ databases">
        <title>Genome sequence of strain CCNWXJ40-4.</title>
        <authorList>
            <person name="Gao J."/>
            <person name="Sun J."/>
        </authorList>
    </citation>
    <scope>NUCLEOTIDE SEQUENCE [LARGE SCALE GENOMIC DNA]</scope>
    <source>
        <strain evidence="1 2">CCNWXJ 40-4</strain>
    </source>
</reference>
<dbReference type="EMBL" id="JAAKZF010000003">
    <property type="protein sequence ID" value="NGO50456.1"/>
    <property type="molecule type" value="Genomic_DNA"/>
</dbReference>
<protein>
    <submittedName>
        <fullName evidence="1">Uncharacterized protein</fullName>
    </submittedName>
</protein>
<dbReference type="RefSeq" id="WP_165023972.1">
    <property type="nucleotide sequence ID" value="NZ_JAAKZF010000003.1"/>
</dbReference>
<evidence type="ECO:0000313" key="1">
    <source>
        <dbReference type="EMBL" id="NGO50456.1"/>
    </source>
</evidence>
<dbReference type="Proteomes" id="UP001642900">
    <property type="component" value="Unassembled WGS sequence"/>
</dbReference>
<proteinExistence type="predicted"/>
<evidence type="ECO:0000313" key="2">
    <source>
        <dbReference type="Proteomes" id="UP001642900"/>
    </source>
</evidence>
<sequence length="128" mass="14569">MSRAVADIVAERQRQIDAEGWTPEHDDKHKKGEILLAAKAYFAHATRRALSPSGGDRAGIPYDWPWDAKWWKPKAPRQDLVRAGALALAEKDRIHRVFAKRADHRDLDAEAYYTLILTEIERLDRAGA</sequence>
<keyword evidence="2" id="KW-1185">Reference proteome</keyword>
<accession>A0A6G4W888</accession>
<name>A0A6G4W888_9HYPH</name>
<gene>
    <name evidence="1" type="ORF">G6N73_04545</name>
</gene>
<comment type="caution">
    <text evidence="1">The sequence shown here is derived from an EMBL/GenBank/DDBJ whole genome shotgun (WGS) entry which is preliminary data.</text>
</comment>
<organism evidence="1 2">
    <name type="scientific">Allomesorhizobium camelthorni</name>
    <dbReference type="NCBI Taxonomy" id="475069"/>
    <lineage>
        <taxon>Bacteria</taxon>
        <taxon>Pseudomonadati</taxon>
        <taxon>Pseudomonadota</taxon>
        <taxon>Alphaproteobacteria</taxon>
        <taxon>Hyphomicrobiales</taxon>
        <taxon>Phyllobacteriaceae</taxon>
        <taxon>Allomesorhizobium</taxon>
    </lineage>
</organism>
<dbReference type="AlphaFoldDB" id="A0A6G4W888"/>